<feature type="region of interest" description="Disordered" evidence="1">
    <location>
        <begin position="1"/>
        <end position="34"/>
    </location>
</feature>
<dbReference type="Proteomes" id="UP000265520">
    <property type="component" value="Unassembled WGS sequence"/>
</dbReference>
<organism evidence="2 3">
    <name type="scientific">Trifolium medium</name>
    <dbReference type="NCBI Taxonomy" id="97028"/>
    <lineage>
        <taxon>Eukaryota</taxon>
        <taxon>Viridiplantae</taxon>
        <taxon>Streptophyta</taxon>
        <taxon>Embryophyta</taxon>
        <taxon>Tracheophyta</taxon>
        <taxon>Spermatophyta</taxon>
        <taxon>Magnoliopsida</taxon>
        <taxon>eudicotyledons</taxon>
        <taxon>Gunneridae</taxon>
        <taxon>Pentapetalae</taxon>
        <taxon>rosids</taxon>
        <taxon>fabids</taxon>
        <taxon>Fabales</taxon>
        <taxon>Fabaceae</taxon>
        <taxon>Papilionoideae</taxon>
        <taxon>50 kb inversion clade</taxon>
        <taxon>NPAAA clade</taxon>
        <taxon>Hologalegina</taxon>
        <taxon>IRL clade</taxon>
        <taxon>Trifolieae</taxon>
        <taxon>Trifolium</taxon>
    </lineage>
</organism>
<reference evidence="2 3" key="1">
    <citation type="journal article" date="2018" name="Front. Plant Sci.">
        <title>Red Clover (Trifolium pratense) and Zigzag Clover (T. medium) - A Picture of Genomic Similarities and Differences.</title>
        <authorList>
            <person name="Dluhosova J."/>
            <person name="Istvanek J."/>
            <person name="Nedelnik J."/>
            <person name="Repkova J."/>
        </authorList>
    </citation>
    <scope>NUCLEOTIDE SEQUENCE [LARGE SCALE GENOMIC DNA]</scope>
    <source>
        <strain evidence="3">cv. 10/8</strain>
        <tissue evidence="2">Leaf</tissue>
    </source>
</reference>
<evidence type="ECO:0000313" key="2">
    <source>
        <dbReference type="EMBL" id="MCI29618.1"/>
    </source>
</evidence>
<accession>A0A392QZ84</accession>
<proteinExistence type="predicted"/>
<dbReference type="EMBL" id="LXQA010173792">
    <property type="protein sequence ID" value="MCI29618.1"/>
    <property type="molecule type" value="Genomic_DNA"/>
</dbReference>
<sequence length="34" mass="3862">ANVPRERKEAESDSEEELYCNGPLGEEEQKHCKG</sequence>
<feature type="compositionally biased region" description="Basic and acidic residues" evidence="1">
    <location>
        <begin position="1"/>
        <end position="11"/>
    </location>
</feature>
<comment type="caution">
    <text evidence="2">The sequence shown here is derived from an EMBL/GenBank/DDBJ whole genome shotgun (WGS) entry which is preliminary data.</text>
</comment>
<evidence type="ECO:0000313" key="3">
    <source>
        <dbReference type="Proteomes" id="UP000265520"/>
    </source>
</evidence>
<keyword evidence="3" id="KW-1185">Reference proteome</keyword>
<dbReference type="AlphaFoldDB" id="A0A392QZ84"/>
<name>A0A392QZ84_9FABA</name>
<evidence type="ECO:0000256" key="1">
    <source>
        <dbReference type="SAM" id="MobiDB-lite"/>
    </source>
</evidence>
<protein>
    <submittedName>
        <fullName evidence="2">Uncharacterized protein</fullName>
    </submittedName>
</protein>
<feature type="non-terminal residue" evidence="2">
    <location>
        <position position="1"/>
    </location>
</feature>